<evidence type="ECO:0000256" key="1">
    <source>
        <dbReference type="ARBA" id="ARBA00004123"/>
    </source>
</evidence>
<dbReference type="GO" id="GO:0005662">
    <property type="term" value="C:DNA replication factor A complex"/>
    <property type="evidence" value="ECO:0007669"/>
    <property type="project" value="TreeGrafter"/>
</dbReference>
<dbReference type="GO" id="GO:0006289">
    <property type="term" value="P:nucleotide-excision repair"/>
    <property type="evidence" value="ECO:0007669"/>
    <property type="project" value="TreeGrafter"/>
</dbReference>
<dbReference type="PANTHER" id="PTHR13989:SF16">
    <property type="entry name" value="REPLICATION PROTEIN A2"/>
    <property type="match status" value="1"/>
</dbReference>
<dbReference type="SUPFAM" id="SSF50249">
    <property type="entry name" value="Nucleic acid-binding proteins"/>
    <property type="match status" value="1"/>
</dbReference>
<organism evidence="4">
    <name type="scientific">Stegastes partitus</name>
    <name type="common">bicolor damselfish</name>
    <dbReference type="NCBI Taxonomy" id="144197"/>
    <lineage>
        <taxon>Eukaryota</taxon>
        <taxon>Metazoa</taxon>
        <taxon>Chordata</taxon>
        <taxon>Craniata</taxon>
        <taxon>Vertebrata</taxon>
        <taxon>Euteleostomi</taxon>
        <taxon>Actinopterygii</taxon>
        <taxon>Neopterygii</taxon>
        <taxon>Teleostei</taxon>
        <taxon>Neoteleostei</taxon>
        <taxon>Acanthomorphata</taxon>
        <taxon>Ovalentaria</taxon>
        <taxon>Pomacentridae</taxon>
        <taxon>Stegastes</taxon>
    </lineage>
</organism>
<proteinExistence type="predicted"/>
<dbReference type="PANTHER" id="PTHR13989">
    <property type="entry name" value="REPLICATION PROTEIN A-RELATED"/>
    <property type="match status" value="1"/>
</dbReference>
<dbReference type="GO" id="GO:0000724">
    <property type="term" value="P:double-strand break repair via homologous recombination"/>
    <property type="evidence" value="ECO:0007669"/>
    <property type="project" value="TreeGrafter"/>
</dbReference>
<dbReference type="GO" id="GO:0035861">
    <property type="term" value="C:site of double-strand break"/>
    <property type="evidence" value="ECO:0007669"/>
    <property type="project" value="TreeGrafter"/>
</dbReference>
<dbReference type="STRING" id="144197.ENSSPAP00000024898"/>
<reference evidence="4" key="1">
    <citation type="submission" date="2023-09" db="UniProtKB">
        <authorList>
            <consortium name="Ensembl"/>
        </authorList>
    </citation>
    <scope>IDENTIFICATION</scope>
</reference>
<dbReference type="GO" id="GO:0006260">
    <property type="term" value="P:DNA replication"/>
    <property type="evidence" value="ECO:0007669"/>
    <property type="project" value="TreeGrafter"/>
</dbReference>
<keyword evidence="3" id="KW-0539">Nucleus</keyword>
<keyword evidence="2" id="KW-0238">DNA-binding</keyword>
<name>A0A3B5ATZ6_9TELE</name>
<evidence type="ECO:0000313" key="4">
    <source>
        <dbReference type="Ensembl" id="ENSSPAP00000024898.1"/>
    </source>
</evidence>
<sequence>MHSFTLILPQKASLLPTTVSQLLSASQISNETFALCDLELNQVSVVGIIRGFAPFVTNIQYSVDDMTGPPLKVMQWVNTKDCALMTSVPTGTYVKVTGNLLNFNVSNCKCKVLLAKDIRCIKDLNEITSHMLEVVHAHMLLFGKVKEQCHRNVPAHVNFVKRSTHTSVSHCKIISILVSHYYTINVHNFRRRPTHITVCHILVICLITEVCNMLLSLFRTSLAVLINEGHVFCTVDEHHFKSAVG</sequence>
<dbReference type="CDD" id="cd04478">
    <property type="entry name" value="RPA2_DBD_D"/>
    <property type="match status" value="1"/>
</dbReference>
<dbReference type="Gene3D" id="1.10.10.10">
    <property type="entry name" value="Winged helix-like DNA-binding domain superfamily/Winged helix DNA-binding domain"/>
    <property type="match status" value="1"/>
</dbReference>
<accession>A0A3B5ATZ6</accession>
<dbReference type="GO" id="GO:0000781">
    <property type="term" value="C:chromosome, telomeric region"/>
    <property type="evidence" value="ECO:0007669"/>
    <property type="project" value="TreeGrafter"/>
</dbReference>
<comment type="subcellular location">
    <subcellularLocation>
        <location evidence="1">Nucleus</location>
    </subcellularLocation>
</comment>
<evidence type="ECO:0008006" key="5">
    <source>
        <dbReference type="Google" id="ProtNLM"/>
    </source>
</evidence>
<dbReference type="Ensembl" id="ENSSPAT00000025307.1">
    <property type="protein sequence ID" value="ENSSPAP00000024898.1"/>
    <property type="gene ID" value="ENSSPAG00000018796.1"/>
</dbReference>
<dbReference type="Gene3D" id="2.40.50.140">
    <property type="entry name" value="Nucleic acid-binding proteins"/>
    <property type="match status" value="1"/>
</dbReference>
<dbReference type="InterPro" id="IPR040260">
    <property type="entry name" value="RFA2-like"/>
</dbReference>
<dbReference type="AlphaFoldDB" id="A0A3B5ATZ6"/>
<protein>
    <recommendedName>
        <fullName evidence="5">OB domain-containing protein</fullName>
    </recommendedName>
</protein>
<dbReference type="GO" id="GO:0003697">
    <property type="term" value="F:single-stranded DNA binding"/>
    <property type="evidence" value="ECO:0007669"/>
    <property type="project" value="TreeGrafter"/>
</dbReference>
<evidence type="ECO:0000256" key="3">
    <source>
        <dbReference type="ARBA" id="ARBA00023242"/>
    </source>
</evidence>
<dbReference type="GeneTree" id="ENSGT00390000010045"/>
<dbReference type="InterPro" id="IPR012340">
    <property type="entry name" value="NA-bd_OB-fold"/>
</dbReference>
<dbReference type="InterPro" id="IPR036388">
    <property type="entry name" value="WH-like_DNA-bd_sf"/>
</dbReference>
<evidence type="ECO:0000256" key="2">
    <source>
        <dbReference type="ARBA" id="ARBA00023125"/>
    </source>
</evidence>